<feature type="chain" id="PRO_5028087487" evidence="5">
    <location>
        <begin position="26"/>
        <end position="648"/>
    </location>
</feature>
<feature type="domain" description="Dipeptidylpeptidase IV N-terminal" evidence="7">
    <location>
        <begin position="286"/>
        <end position="395"/>
    </location>
</feature>
<dbReference type="Pfam" id="PF00326">
    <property type="entry name" value="Peptidase_S9"/>
    <property type="match status" value="1"/>
</dbReference>
<dbReference type="InterPro" id="IPR029058">
    <property type="entry name" value="AB_hydrolase_fold"/>
</dbReference>
<evidence type="ECO:0000256" key="1">
    <source>
        <dbReference type="ARBA" id="ARBA00010040"/>
    </source>
</evidence>
<gene>
    <name evidence="8" type="ORF">HELGO_WM49275</name>
</gene>
<keyword evidence="3 5" id="KW-0732">Signal</keyword>
<dbReference type="Pfam" id="PF00930">
    <property type="entry name" value="DPPIV_N"/>
    <property type="match status" value="1"/>
</dbReference>
<accession>A0A6S6UDF1</accession>
<proteinExistence type="inferred from homology"/>
<feature type="non-terminal residue" evidence="8">
    <location>
        <position position="1"/>
    </location>
</feature>
<evidence type="ECO:0000256" key="5">
    <source>
        <dbReference type="SAM" id="SignalP"/>
    </source>
</evidence>
<keyword evidence="4" id="KW-0378">Hydrolase</keyword>
<feature type="signal peptide" evidence="5">
    <location>
        <begin position="1"/>
        <end position="25"/>
    </location>
</feature>
<protein>
    <submittedName>
        <fullName evidence="8">Prolyl oligopeptidase family protein</fullName>
    </submittedName>
</protein>
<evidence type="ECO:0000313" key="8">
    <source>
        <dbReference type="EMBL" id="CAA6824899.1"/>
    </source>
</evidence>
<dbReference type="SUPFAM" id="SSF82171">
    <property type="entry name" value="DPP6 N-terminal domain-like"/>
    <property type="match status" value="1"/>
</dbReference>
<dbReference type="GO" id="GO:0006508">
    <property type="term" value="P:proteolysis"/>
    <property type="evidence" value="ECO:0007669"/>
    <property type="project" value="UniProtKB-KW"/>
</dbReference>
<comment type="similarity">
    <text evidence="1">Belongs to the peptidase S9C family.</text>
</comment>
<dbReference type="FunFam" id="3.40.50.1820:FF:000028">
    <property type="entry name" value="S9 family peptidase"/>
    <property type="match status" value="1"/>
</dbReference>
<evidence type="ECO:0000256" key="4">
    <source>
        <dbReference type="ARBA" id="ARBA00022801"/>
    </source>
</evidence>
<dbReference type="PANTHER" id="PTHR42776:SF13">
    <property type="entry name" value="DIPEPTIDYL-PEPTIDASE 5"/>
    <property type="match status" value="1"/>
</dbReference>
<name>A0A6S6UDF1_9BACT</name>
<dbReference type="InterPro" id="IPR011042">
    <property type="entry name" value="6-blade_b-propeller_TolB-like"/>
</dbReference>
<dbReference type="InterPro" id="IPR002469">
    <property type="entry name" value="Peptidase_S9B_N"/>
</dbReference>
<dbReference type="Gene3D" id="3.40.50.1820">
    <property type="entry name" value="alpha/beta hydrolase"/>
    <property type="match status" value="1"/>
</dbReference>
<dbReference type="EMBL" id="CACVAQ010000354">
    <property type="protein sequence ID" value="CAA6824899.1"/>
    <property type="molecule type" value="Genomic_DNA"/>
</dbReference>
<dbReference type="InterPro" id="IPR001375">
    <property type="entry name" value="Peptidase_S9_cat"/>
</dbReference>
<dbReference type="Gene3D" id="2.120.10.30">
    <property type="entry name" value="TolB, C-terminal domain"/>
    <property type="match status" value="1"/>
</dbReference>
<evidence type="ECO:0000259" key="6">
    <source>
        <dbReference type="Pfam" id="PF00326"/>
    </source>
</evidence>
<dbReference type="AlphaFoldDB" id="A0A6S6UDF1"/>
<evidence type="ECO:0000256" key="2">
    <source>
        <dbReference type="ARBA" id="ARBA00022670"/>
    </source>
</evidence>
<dbReference type="SUPFAM" id="SSF53474">
    <property type="entry name" value="alpha/beta-Hydrolases"/>
    <property type="match status" value="1"/>
</dbReference>
<dbReference type="GO" id="GO:0004252">
    <property type="term" value="F:serine-type endopeptidase activity"/>
    <property type="evidence" value="ECO:0007669"/>
    <property type="project" value="TreeGrafter"/>
</dbReference>
<organism evidence="8">
    <name type="scientific">uncultured Aureispira sp</name>
    <dbReference type="NCBI Taxonomy" id="1331704"/>
    <lineage>
        <taxon>Bacteria</taxon>
        <taxon>Pseudomonadati</taxon>
        <taxon>Bacteroidota</taxon>
        <taxon>Saprospiria</taxon>
        <taxon>Saprospirales</taxon>
        <taxon>Saprospiraceae</taxon>
        <taxon>Aureispira</taxon>
        <taxon>environmental samples</taxon>
    </lineage>
</organism>
<feature type="domain" description="Peptidase S9 prolyl oligopeptidase catalytic" evidence="6">
    <location>
        <begin position="433"/>
        <end position="645"/>
    </location>
</feature>
<evidence type="ECO:0000256" key="3">
    <source>
        <dbReference type="ARBA" id="ARBA00022729"/>
    </source>
</evidence>
<reference evidence="8" key="1">
    <citation type="submission" date="2020-01" db="EMBL/GenBank/DDBJ databases">
        <authorList>
            <person name="Meier V. D."/>
            <person name="Meier V D."/>
        </authorList>
    </citation>
    <scope>NUCLEOTIDE SEQUENCE</scope>
    <source>
        <strain evidence="8">HLG_WM_MAG_10</strain>
    </source>
</reference>
<dbReference type="PANTHER" id="PTHR42776">
    <property type="entry name" value="SERINE PEPTIDASE S9 FAMILY MEMBER"/>
    <property type="match status" value="1"/>
</dbReference>
<sequence>LLSTMKKIYLTLCLTAFLGSTQAQENLTPKQLLELNRVSAVGLTKDKTAVVYRASKYDVAGNSRSTKYYLQSIKGGDKKPISDYSNLIADKNISPNGQFKIGAENVKIERVTGQDYYPALENSNVQIYESLQYRHWDAWEDGEYSHLFVEDLKGRLLNKVDIMKGERYDCPTMPFGGDEDYLWSPDGKKVLYVTKKLYGTEYTKSTNTDIYAYDLATKKTENLTGYNNGYDMAPAFSSKGILGWLQMKRDGYESDKNDIIIRFKEGGKTGNLNLTKDWDGTVNGFVWSNDGDKIYFNAPVGGTVHLFELDVPKSYEAKVTAPRQITKGQFDVNGIVGHNGKTMVVYRRDMNHATELYTVDVTTGNMQQLTHENDATYKNVNMSKVVKRMVKTTDGKEMVTWVIYPPNFDKTKKYPTLLYCQGGPQGALSQFYSFRWNFQLMAAQGYIVVAPNRRGMPGYGVEWNEQISGDYGGQNMQDYLAAIDDVSKEAYVDKDRLGCVGASYGGYSCFYLAGIHEKRFKTFIAHDGIFNWKSMYGTTEEMFFVNWDMGGDYWDKSNKVAQRSFNEFNPIEHVDKWDTPIMVIQGGKDFRVPIGQGLEAFNAAQLRGIKSKLLFFPEENHWVLSIQNALIWQTEFFKWLDETLEVKK</sequence>
<keyword evidence="2" id="KW-0645">Protease</keyword>
<evidence type="ECO:0000259" key="7">
    <source>
        <dbReference type="Pfam" id="PF00930"/>
    </source>
</evidence>